<dbReference type="GO" id="GO:0005506">
    <property type="term" value="F:iron ion binding"/>
    <property type="evidence" value="ECO:0007669"/>
    <property type="project" value="InterPro"/>
</dbReference>
<evidence type="ECO:0000256" key="4">
    <source>
        <dbReference type="ARBA" id="ARBA00023136"/>
    </source>
</evidence>
<protein>
    <submittedName>
        <fullName evidence="7">Sterol desaturase family protein</fullName>
    </submittedName>
</protein>
<dbReference type="PANTHER" id="PTHR11863">
    <property type="entry name" value="STEROL DESATURASE"/>
    <property type="match status" value="1"/>
</dbReference>
<keyword evidence="3 5" id="KW-1133">Transmembrane helix</keyword>
<evidence type="ECO:0000256" key="1">
    <source>
        <dbReference type="ARBA" id="ARBA00004370"/>
    </source>
</evidence>
<evidence type="ECO:0000313" key="8">
    <source>
        <dbReference type="Proteomes" id="UP000292884"/>
    </source>
</evidence>
<dbReference type="GO" id="GO:0016491">
    <property type="term" value="F:oxidoreductase activity"/>
    <property type="evidence" value="ECO:0007669"/>
    <property type="project" value="InterPro"/>
</dbReference>
<evidence type="ECO:0000259" key="6">
    <source>
        <dbReference type="Pfam" id="PF04116"/>
    </source>
</evidence>
<dbReference type="Pfam" id="PF04116">
    <property type="entry name" value="FA_hydroxylase"/>
    <property type="match status" value="1"/>
</dbReference>
<keyword evidence="8" id="KW-1185">Reference proteome</keyword>
<feature type="transmembrane region" description="Helical" evidence="5">
    <location>
        <begin position="58"/>
        <end position="81"/>
    </location>
</feature>
<dbReference type="RefSeq" id="WP_131551527.1">
    <property type="nucleotide sequence ID" value="NZ_SJSK01000001.1"/>
</dbReference>
<keyword evidence="4 5" id="KW-0472">Membrane</keyword>
<feature type="transmembrane region" description="Helical" evidence="5">
    <location>
        <begin position="13"/>
        <end position="38"/>
    </location>
</feature>
<dbReference type="GO" id="GO:0016020">
    <property type="term" value="C:membrane"/>
    <property type="evidence" value="ECO:0007669"/>
    <property type="project" value="UniProtKB-SubCell"/>
</dbReference>
<organism evidence="7 8">
    <name type="scientific">Pedobacter frigiditerrae</name>
    <dbReference type="NCBI Taxonomy" id="2530452"/>
    <lineage>
        <taxon>Bacteria</taxon>
        <taxon>Pseudomonadati</taxon>
        <taxon>Bacteroidota</taxon>
        <taxon>Sphingobacteriia</taxon>
        <taxon>Sphingobacteriales</taxon>
        <taxon>Sphingobacteriaceae</taxon>
        <taxon>Pedobacter</taxon>
    </lineage>
</organism>
<sequence length="275" mass="33095">MELEFYYKIISKWFNGAVVMMAQYFLFTGIVFLTLYVWKRKKFWHTKIQQRYPQNKHVFLEIRYSIYTFLILSAFIAFVIWANKNGLTMAYSPISKYGYGYYFLSFLIMIIIHDTYFYWTHRLLHWKPLFKFAHKTHHKSINPTPFAAYSFHPFEAMIEMGIMLVLVFTIPHHISVISVFGIYSLVINVAGHAGFEFLPKWFVRHKIFKWHNTSTHHNLHHTHFKSNFGLYFTFWDKVMKTEHPKYEEEFEKLADLRNQAKEVIDESSIGQRKAV</sequence>
<gene>
    <name evidence="7" type="ORF">EZ428_02510</name>
</gene>
<dbReference type="AlphaFoldDB" id="A0A4R0N1L0"/>
<keyword evidence="2 5" id="KW-0812">Transmembrane</keyword>
<dbReference type="InterPro" id="IPR050307">
    <property type="entry name" value="Sterol_Desaturase_Related"/>
</dbReference>
<evidence type="ECO:0000256" key="5">
    <source>
        <dbReference type="SAM" id="Phobius"/>
    </source>
</evidence>
<evidence type="ECO:0000256" key="2">
    <source>
        <dbReference type="ARBA" id="ARBA00022692"/>
    </source>
</evidence>
<name>A0A4R0N1L0_9SPHI</name>
<evidence type="ECO:0000313" key="7">
    <source>
        <dbReference type="EMBL" id="TCC93661.1"/>
    </source>
</evidence>
<evidence type="ECO:0000256" key="3">
    <source>
        <dbReference type="ARBA" id="ARBA00022989"/>
    </source>
</evidence>
<comment type="caution">
    <text evidence="7">The sequence shown here is derived from an EMBL/GenBank/DDBJ whole genome shotgun (WGS) entry which is preliminary data.</text>
</comment>
<dbReference type="OrthoDB" id="9770329at2"/>
<dbReference type="InterPro" id="IPR006694">
    <property type="entry name" value="Fatty_acid_hydroxylase"/>
</dbReference>
<dbReference type="GO" id="GO:0008610">
    <property type="term" value="P:lipid biosynthetic process"/>
    <property type="evidence" value="ECO:0007669"/>
    <property type="project" value="InterPro"/>
</dbReference>
<comment type="subcellular location">
    <subcellularLocation>
        <location evidence="1">Membrane</location>
    </subcellularLocation>
</comment>
<feature type="transmembrane region" description="Helical" evidence="5">
    <location>
        <begin position="101"/>
        <end position="119"/>
    </location>
</feature>
<reference evidence="7 8" key="1">
    <citation type="submission" date="2019-02" db="EMBL/GenBank/DDBJ databases">
        <title>Pedobacter sp. RP-1-13 sp. nov., isolated from Arctic soil.</title>
        <authorList>
            <person name="Dahal R.H."/>
        </authorList>
    </citation>
    <scope>NUCLEOTIDE SEQUENCE [LARGE SCALE GENOMIC DNA]</scope>
    <source>
        <strain evidence="7 8">RP-1-13</strain>
    </source>
</reference>
<accession>A0A4R0N1L0</accession>
<proteinExistence type="predicted"/>
<feature type="domain" description="Fatty acid hydroxylase" evidence="6">
    <location>
        <begin position="106"/>
        <end position="241"/>
    </location>
</feature>
<dbReference type="EMBL" id="SJSK01000001">
    <property type="protein sequence ID" value="TCC93661.1"/>
    <property type="molecule type" value="Genomic_DNA"/>
</dbReference>
<dbReference type="Proteomes" id="UP000292884">
    <property type="component" value="Unassembled WGS sequence"/>
</dbReference>